<name>A0A1Y2DQE0_9PEZI</name>
<dbReference type="OrthoDB" id="4726597at2759"/>
<accession>A0A1Y2DQE0</accession>
<organism evidence="1 2">
    <name type="scientific">Pseudomassariella vexata</name>
    <dbReference type="NCBI Taxonomy" id="1141098"/>
    <lineage>
        <taxon>Eukaryota</taxon>
        <taxon>Fungi</taxon>
        <taxon>Dikarya</taxon>
        <taxon>Ascomycota</taxon>
        <taxon>Pezizomycotina</taxon>
        <taxon>Sordariomycetes</taxon>
        <taxon>Xylariomycetidae</taxon>
        <taxon>Amphisphaeriales</taxon>
        <taxon>Pseudomassariaceae</taxon>
        <taxon>Pseudomassariella</taxon>
    </lineage>
</organism>
<dbReference type="Proteomes" id="UP000193689">
    <property type="component" value="Unassembled WGS sequence"/>
</dbReference>
<dbReference type="STRING" id="1141098.A0A1Y2DQE0"/>
<reference evidence="1 2" key="1">
    <citation type="submission" date="2016-07" db="EMBL/GenBank/DDBJ databases">
        <title>Pervasive Adenine N6-methylation of Active Genes in Fungi.</title>
        <authorList>
            <consortium name="DOE Joint Genome Institute"/>
            <person name="Mondo S.J."/>
            <person name="Dannebaum R.O."/>
            <person name="Kuo R.C."/>
            <person name="Labutti K."/>
            <person name="Haridas S."/>
            <person name="Kuo A."/>
            <person name="Salamov A."/>
            <person name="Ahrendt S.R."/>
            <person name="Lipzen A."/>
            <person name="Sullivan W."/>
            <person name="Andreopoulos W.B."/>
            <person name="Clum A."/>
            <person name="Lindquist E."/>
            <person name="Daum C."/>
            <person name="Ramamoorthy G.K."/>
            <person name="Gryganskyi A."/>
            <person name="Culley D."/>
            <person name="Magnuson J.K."/>
            <person name="James T.Y."/>
            <person name="O'Malley M.A."/>
            <person name="Stajich J.E."/>
            <person name="Spatafora J.W."/>
            <person name="Visel A."/>
            <person name="Grigoriev I.V."/>
        </authorList>
    </citation>
    <scope>NUCLEOTIDE SEQUENCE [LARGE SCALE GENOMIC DNA]</scope>
    <source>
        <strain evidence="1 2">CBS 129021</strain>
    </source>
</reference>
<dbReference type="GeneID" id="63780349"/>
<dbReference type="EMBL" id="MCFJ01000010">
    <property type="protein sequence ID" value="ORY61511.1"/>
    <property type="molecule type" value="Genomic_DNA"/>
</dbReference>
<evidence type="ECO:0000313" key="2">
    <source>
        <dbReference type="Proteomes" id="UP000193689"/>
    </source>
</evidence>
<comment type="caution">
    <text evidence="1">The sequence shown here is derived from an EMBL/GenBank/DDBJ whole genome shotgun (WGS) entry which is preliminary data.</text>
</comment>
<dbReference type="AlphaFoldDB" id="A0A1Y2DQE0"/>
<dbReference type="RefSeq" id="XP_040713588.1">
    <property type="nucleotide sequence ID" value="XM_040864137.1"/>
</dbReference>
<protein>
    <submittedName>
        <fullName evidence="1">Uncharacterized protein</fullName>
    </submittedName>
</protein>
<keyword evidence="2" id="KW-1185">Reference proteome</keyword>
<dbReference type="InParanoid" id="A0A1Y2DQE0"/>
<gene>
    <name evidence="1" type="ORF">BCR38DRAFT_487265</name>
</gene>
<evidence type="ECO:0000313" key="1">
    <source>
        <dbReference type="EMBL" id="ORY61511.1"/>
    </source>
</evidence>
<proteinExistence type="predicted"/>
<sequence length="99" mass="11333">MYIFGMAERGNAEGYFSFAHTFTVGIDPEGVGLWTFKVNKLYKKLFHVDINHLCSPRGAERPVTPLFKSKVKVHCIQAVQVREVTKFTSVNGSRYNHQR</sequence>